<organism evidence="3 4">
    <name type="scientific">Austropuccinia psidii MF-1</name>
    <dbReference type="NCBI Taxonomy" id="1389203"/>
    <lineage>
        <taxon>Eukaryota</taxon>
        <taxon>Fungi</taxon>
        <taxon>Dikarya</taxon>
        <taxon>Basidiomycota</taxon>
        <taxon>Pucciniomycotina</taxon>
        <taxon>Pucciniomycetes</taxon>
        <taxon>Pucciniales</taxon>
        <taxon>Sphaerophragmiaceae</taxon>
        <taxon>Austropuccinia</taxon>
    </lineage>
</organism>
<dbReference type="InterPro" id="IPR046798">
    <property type="entry name" value="2OG-FeII_Oxy_6"/>
</dbReference>
<dbReference type="OrthoDB" id="2503998at2759"/>
<reference evidence="3" key="1">
    <citation type="submission" date="2021-03" db="EMBL/GenBank/DDBJ databases">
        <title>Draft genome sequence of rust myrtle Austropuccinia psidii MF-1, a brazilian biotype.</title>
        <authorList>
            <person name="Quecine M.C."/>
            <person name="Pachon D.M.R."/>
            <person name="Bonatelli M.L."/>
            <person name="Correr F.H."/>
            <person name="Franceschini L.M."/>
            <person name="Leite T.F."/>
            <person name="Margarido G.R.A."/>
            <person name="Almeida C.A."/>
            <person name="Ferrarezi J.A."/>
            <person name="Labate C.A."/>
        </authorList>
    </citation>
    <scope>NUCLEOTIDE SEQUENCE</scope>
    <source>
        <strain evidence="3">MF-1</strain>
    </source>
</reference>
<name>A0A9Q3IPL9_9BASI</name>
<feature type="domain" description="Tet-like 2OG-Fe(II) oxygenase" evidence="2">
    <location>
        <begin position="31"/>
        <end position="240"/>
    </location>
</feature>
<evidence type="ECO:0000313" key="4">
    <source>
        <dbReference type="Proteomes" id="UP000765509"/>
    </source>
</evidence>
<dbReference type="Proteomes" id="UP000765509">
    <property type="component" value="Unassembled WGS sequence"/>
</dbReference>
<gene>
    <name evidence="3" type="ORF">O181_087425</name>
</gene>
<feature type="signal peptide" evidence="1">
    <location>
        <begin position="1"/>
        <end position="22"/>
    </location>
</feature>
<dbReference type="EMBL" id="AVOT02052798">
    <property type="protein sequence ID" value="MBW0547710.1"/>
    <property type="molecule type" value="Genomic_DNA"/>
</dbReference>
<accession>A0A9Q3IPL9</accession>
<sequence length="255" mass="28966">MHSLWPSEIFSSTGLLIALVKCRPFTTMSEVEVNQWDEFSQFLFCERKFIDLIATNGELLEVFMFAIGWRKFNTKNEQFGLYGSLRKIENAKDEWRNQGPNVSLVGCILGQSLGYVGDKLFKKIQTCYKSLGVASFDQVNYEADISANSGALEFAPAITFTMNGFKNSPHLDKDALLYASGWWFQADTRTGPIQRDASKWCTGGKLIFPNENFWIDLSKSYGLIQIVWAISTFVHYTYPAHENESTTLLGMSTQY</sequence>
<protein>
    <recommendedName>
        <fullName evidence="2">Tet-like 2OG-Fe(II) oxygenase domain-containing protein</fullName>
    </recommendedName>
</protein>
<dbReference type="AlphaFoldDB" id="A0A9Q3IPL9"/>
<feature type="chain" id="PRO_5040429571" description="Tet-like 2OG-Fe(II) oxygenase domain-containing protein" evidence="1">
    <location>
        <begin position="23"/>
        <end position="255"/>
    </location>
</feature>
<keyword evidence="4" id="KW-1185">Reference proteome</keyword>
<keyword evidence="1" id="KW-0732">Signal</keyword>
<evidence type="ECO:0000256" key="1">
    <source>
        <dbReference type="SAM" id="SignalP"/>
    </source>
</evidence>
<dbReference type="Pfam" id="PF20515">
    <property type="entry name" value="2OG-FeII_Oxy_6"/>
    <property type="match status" value="1"/>
</dbReference>
<evidence type="ECO:0000313" key="3">
    <source>
        <dbReference type="EMBL" id="MBW0547710.1"/>
    </source>
</evidence>
<proteinExistence type="predicted"/>
<evidence type="ECO:0000259" key="2">
    <source>
        <dbReference type="Pfam" id="PF20515"/>
    </source>
</evidence>
<comment type="caution">
    <text evidence="3">The sequence shown here is derived from an EMBL/GenBank/DDBJ whole genome shotgun (WGS) entry which is preliminary data.</text>
</comment>